<dbReference type="SFLD" id="SFLDS00029">
    <property type="entry name" value="Radical_SAM"/>
    <property type="match status" value="1"/>
</dbReference>
<dbReference type="GO" id="GO:0046872">
    <property type="term" value="F:metal ion binding"/>
    <property type="evidence" value="ECO:0007669"/>
    <property type="project" value="UniProtKB-KW"/>
</dbReference>
<keyword evidence="8" id="KW-0809">Transit peptide</keyword>
<dbReference type="CDD" id="cd01335">
    <property type="entry name" value="Radical_SAM"/>
    <property type="match status" value="1"/>
</dbReference>
<dbReference type="HAMAP" id="MF_00206">
    <property type="entry name" value="Lipoyl_synth"/>
    <property type="match status" value="1"/>
</dbReference>
<evidence type="ECO:0000256" key="7">
    <source>
        <dbReference type="ARBA" id="ARBA00022723"/>
    </source>
</evidence>
<dbReference type="InterPro" id="IPR058240">
    <property type="entry name" value="rSAM_sf"/>
</dbReference>
<feature type="binding site" evidence="12">
    <location>
        <position position="100"/>
    </location>
    <ligand>
        <name>[4Fe-4S] cluster</name>
        <dbReference type="ChEBI" id="CHEBI:49883"/>
        <label>1</label>
    </ligand>
</feature>
<dbReference type="PANTHER" id="PTHR10949:SF31">
    <property type="entry name" value="LIPOYL SYNTHASE 1, CHLOROPLASTIC"/>
    <property type="match status" value="1"/>
</dbReference>
<reference evidence="15" key="2">
    <citation type="submission" date="2018-05" db="EMBL/GenBank/DDBJ databases">
        <title>OmerRS3 (Oryza meridionalis Reference Sequence Version 3).</title>
        <authorList>
            <person name="Zhang J."/>
            <person name="Kudrna D."/>
            <person name="Lee S."/>
            <person name="Talag J."/>
            <person name="Welchert J."/>
            <person name="Wing R.A."/>
        </authorList>
    </citation>
    <scope>NUCLEOTIDE SEQUENCE [LARGE SCALE GENOMIC DNA]</scope>
    <source>
        <strain evidence="15">cv. OR44</strain>
    </source>
</reference>
<keyword evidence="5 12" id="KW-0808">Transferase</keyword>
<feature type="binding site" evidence="12">
    <location>
        <position position="106"/>
    </location>
    <ligand>
        <name>[4Fe-4S] cluster</name>
        <dbReference type="ChEBI" id="CHEBI:49883"/>
        <label>1</label>
    </ligand>
</feature>
<evidence type="ECO:0000259" key="14">
    <source>
        <dbReference type="PROSITE" id="PS51918"/>
    </source>
</evidence>
<dbReference type="GO" id="GO:0016992">
    <property type="term" value="F:lipoate synthase activity"/>
    <property type="evidence" value="ECO:0007669"/>
    <property type="project" value="UniProtKB-UniRule"/>
</dbReference>
<evidence type="ECO:0000256" key="2">
    <source>
        <dbReference type="ARBA" id="ARBA00022485"/>
    </source>
</evidence>
<dbReference type="GO" id="GO:0051539">
    <property type="term" value="F:4 iron, 4 sulfur cluster binding"/>
    <property type="evidence" value="ECO:0007669"/>
    <property type="project" value="UniProtKB-UniRule"/>
</dbReference>
<evidence type="ECO:0000313" key="15">
    <source>
        <dbReference type="EnsemblPlants" id="OMERI01G29310.1"/>
    </source>
</evidence>
<evidence type="ECO:0000256" key="3">
    <source>
        <dbReference type="ARBA" id="ARBA00022528"/>
    </source>
</evidence>
<dbReference type="SFLD" id="SFLDG01058">
    <property type="entry name" value="lipoyl_synthase_like"/>
    <property type="match status" value="1"/>
</dbReference>
<comment type="subcellular location">
    <subcellularLocation>
        <location evidence="1 12">Plastid</location>
        <location evidence="1 12">Chloroplast</location>
    </subcellularLocation>
</comment>
<feature type="domain" description="Radical SAM core" evidence="14">
    <location>
        <begin position="115"/>
        <end position="360"/>
    </location>
</feature>
<evidence type="ECO:0000256" key="8">
    <source>
        <dbReference type="ARBA" id="ARBA00022946"/>
    </source>
</evidence>
<evidence type="ECO:0000256" key="6">
    <source>
        <dbReference type="ARBA" id="ARBA00022691"/>
    </source>
</evidence>
<evidence type="ECO:0000313" key="16">
    <source>
        <dbReference type="Proteomes" id="UP000008021"/>
    </source>
</evidence>
<dbReference type="Gene3D" id="3.20.20.70">
    <property type="entry name" value="Aldolase class I"/>
    <property type="match status" value="1"/>
</dbReference>
<dbReference type="EC" id="2.8.1.8" evidence="12"/>
<dbReference type="NCBIfam" id="NF004019">
    <property type="entry name" value="PRK05481.1"/>
    <property type="match status" value="1"/>
</dbReference>
<accession>A0A0E0C883</accession>
<protein>
    <recommendedName>
        <fullName evidence="12">Lipoyl synthase, chloroplastic</fullName>
        <ecNumber evidence="12">2.8.1.8</ecNumber>
    </recommendedName>
    <alternativeName>
        <fullName evidence="12">Lipoate synthase</fullName>
        <shortName evidence="12">LS</shortName>
        <shortName evidence="12">Lip-syn</shortName>
    </alternativeName>
    <alternativeName>
        <fullName evidence="12">Lipoate synthase, plastidial</fullName>
        <shortName evidence="12">LIP1p</shortName>
    </alternativeName>
    <alternativeName>
        <fullName evidence="12">Lipoic acid synthase</fullName>
    </alternativeName>
</protein>
<dbReference type="Proteomes" id="UP000008021">
    <property type="component" value="Chromosome 1"/>
</dbReference>
<feature type="binding site" evidence="12">
    <location>
        <position position="132"/>
    </location>
    <ligand>
        <name>[4Fe-4S] cluster</name>
        <dbReference type="ChEBI" id="CHEBI:49883"/>
        <label>2</label>
        <note>4Fe-4S-S-AdoMet</note>
    </ligand>
</feature>
<comment type="similarity">
    <text evidence="12">Belongs to the radical SAM superfamily. Lipoyl synthase family.</text>
</comment>
<dbReference type="PIRSF" id="PIRSF005963">
    <property type="entry name" value="Lipoyl_synth"/>
    <property type="match status" value="1"/>
</dbReference>
<evidence type="ECO:0000256" key="9">
    <source>
        <dbReference type="ARBA" id="ARBA00023004"/>
    </source>
</evidence>
<dbReference type="HAMAP" id="MF_03129">
    <property type="entry name" value="Lipoyl_synth_plantC"/>
    <property type="match status" value="1"/>
</dbReference>
<feature type="binding site" evidence="12">
    <location>
        <position position="95"/>
    </location>
    <ligand>
        <name>[4Fe-4S] cluster</name>
        <dbReference type="ChEBI" id="CHEBI:49883"/>
        <label>1</label>
    </ligand>
</feature>
<comment type="catalytic activity">
    <reaction evidence="11 12">
        <text>[[Fe-S] cluster scaffold protein carrying a second [4Fe-4S](2+) cluster] + N(6)-octanoyl-L-lysyl-[protein] + 2 oxidized [2Fe-2S]-[ferredoxin] + 2 S-adenosyl-L-methionine + 4 H(+) = [[Fe-S] cluster scaffold protein] + N(6)-[(R)-dihydrolipoyl]-L-lysyl-[protein] + 4 Fe(3+) + 2 hydrogen sulfide + 2 5'-deoxyadenosine + 2 L-methionine + 2 reduced [2Fe-2S]-[ferredoxin]</text>
        <dbReference type="Rhea" id="RHEA:16585"/>
        <dbReference type="Rhea" id="RHEA-COMP:9928"/>
        <dbReference type="Rhea" id="RHEA-COMP:10000"/>
        <dbReference type="Rhea" id="RHEA-COMP:10001"/>
        <dbReference type="Rhea" id="RHEA-COMP:10475"/>
        <dbReference type="Rhea" id="RHEA-COMP:14568"/>
        <dbReference type="Rhea" id="RHEA-COMP:14569"/>
        <dbReference type="ChEBI" id="CHEBI:15378"/>
        <dbReference type="ChEBI" id="CHEBI:17319"/>
        <dbReference type="ChEBI" id="CHEBI:29034"/>
        <dbReference type="ChEBI" id="CHEBI:29919"/>
        <dbReference type="ChEBI" id="CHEBI:33722"/>
        <dbReference type="ChEBI" id="CHEBI:33737"/>
        <dbReference type="ChEBI" id="CHEBI:33738"/>
        <dbReference type="ChEBI" id="CHEBI:57844"/>
        <dbReference type="ChEBI" id="CHEBI:59789"/>
        <dbReference type="ChEBI" id="CHEBI:78809"/>
        <dbReference type="ChEBI" id="CHEBI:83100"/>
        <dbReference type="EC" id="2.8.1.8"/>
    </reaction>
</comment>
<dbReference type="InterPro" id="IPR003698">
    <property type="entry name" value="Lipoyl_synth"/>
</dbReference>
<dbReference type="InterPro" id="IPR027526">
    <property type="entry name" value="Lipoyl_synth_chlpt"/>
</dbReference>
<keyword evidence="16" id="KW-1185">Reference proteome</keyword>
<keyword evidence="9 12" id="KW-0408">Iron</keyword>
<evidence type="ECO:0000256" key="5">
    <source>
        <dbReference type="ARBA" id="ARBA00022679"/>
    </source>
</evidence>
<dbReference type="UniPathway" id="UPA00538">
    <property type="reaction ID" value="UER00593"/>
</dbReference>
<dbReference type="GO" id="GO:0009249">
    <property type="term" value="P:protein lipoylation"/>
    <property type="evidence" value="ECO:0007669"/>
    <property type="project" value="UniProtKB-UniRule"/>
</dbReference>
<keyword evidence="10 12" id="KW-0411">Iron-sulfur</keyword>
<sequence>MMQSSLARPLPRPPIRPACGNPVCRSRPGSVSVARCRAEAAPPAPAPAAGRAAGPYTGRDPEVKKPAWLRQRAAQGEKYARLRESIGELKLNTVCVEAQCPNIGECWNGGGGAGGEGDGIATATIMVLGDTCTRGCRFCAVKTSNKPPPPDPLEPLNTALAVASWGVDYVVLTSVDRDDLPDGGSSHFAQTVRALKELKPGILVECLTSDFRGDLEAVSALANSGLDVFAHNIETVRSLQRIVRDPRAGYDQSLAVLKHAKSCKEGMITKSSIMLGLGETDEEVKQAMIDLRAIGVDILTLGQLTQYPHFNHSSRITGQSLMQTICLMLQPTERHLTVREYVTPEKFQFWKEYGESVGFRYVASGPLVRSSYRAGELFVQNLVRNNKPKLPASS</sequence>
<proteinExistence type="inferred from homology"/>
<dbReference type="SMART" id="SM00729">
    <property type="entry name" value="Elp3"/>
    <property type="match status" value="1"/>
</dbReference>
<comment type="cofactor">
    <cofactor evidence="12">
        <name>[4Fe-4S] cluster</name>
        <dbReference type="ChEBI" id="CHEBI:49883"/>
    </cofactor>
    <text evidence="12">Binds 2 [4Fe-4S] clusters per subunit. One cluster is coordinated with 3 cysteines and an exchangeable S-adenosyl-L-methionine.</text>
</comment>
<evidence type="ECO:0000256" key="11">
    <source>
        <dbReference type="ARBA" id="ARBA00047326"/>
    </source>
</evidence>
<dbReference type="InterPro" id="IPR006638">
    <property type="entry name" value="Elp3/MiaA/NifB-like_rSAM"/>
</dbReference>
<feature type="binding site" evidence="12">
    <location>
        <position position="139"/>
    </location>
    <ligand>
        <name>[4Fe-4S] cluster</name>
        <dbReference type="ChEBI" id="CHEBI:49883"/>
        <label>2</label>
        <note>4Fe-4S-S-AdoMet</note>
    </ligand>
</feature>
<keyword evidence="7 12" id="KW-0479">Metal-binding</keyword>
<evidence type="ECO:0000256" key="10">
    <source>
        <dbReference type="ARBA" id="ARBA00023014"/>
    </source>
</evidence>
<feature type="binding site" evidence="12">
    <location>
        <position position="371"/>
    </location>
    <ligand>
        <name>[4Fe-4S] cluster</name>
        <dbReference type="ChEBI" id="CHEBI:49883"/>
        <label>1</label>
    </ligand>
</feature>
<dbReference type="EnsemblPlants" id="OMERI01G29310.1">
    <property type="protein sequence ID" value="OMERI01G29310.1"/>
    <property type="gene ID" value="OMERI01G29310"/>
</dbReference>
<evidence type="ECO:0000256" key="13">
    <source>
        <dbReference type="SAM" id="MobiDB-lite"/>
    </source>
</evidence>
<evidence type="ECO:0000256" key="4">
    <source>
        <dbReference type="ARBA" id="ARBA00022640"/>
    </source>
</evidence>
<dbReference type="GO" id="GO:0009507">
    <property type="term" value="C:chloroplast"/>
    <property type="evidence" value="ECO:0007669"/>
    <property type="project" value="UniProtKB-SubCell"/>
</dbReference>
<gene>
    <name evidence="12" type="primary">LIP1P</name>
</gene>
<feature type="region of interest" description="Disordered" evidence="13">
    <location>
        <begin position="40"/>
        <end position="64"/>
    </location>
</feature>
<name>A0A0E0C883_9ORYZ</name>
<dbReference type="PANTHER" id="PTHR10949">
    <property type="entry name" value="LIPOYL SYNTHASE"/>
    <property type="match status" value="1"/>
</dbReference>
<dbReference type="NCBIfam" id="NF009544">
    <property type="entry name" value="PRK12928.1"/>
    <property type="match status" value="1"/>
</dbReference>
<keyword evidence="4 12" id="KW-0934">Plastid</keyword>
<dbReference type="Gramene" id="OMERI01G29310.1">
    <property type="protein sequence ID" value="OMERI01G29310.1"/>
    <property type="gene ID" value="OMERI01G29310"/>
</dbReference>
<dbReference type="SUPFAM" id="SSF102114">
    <property type="entry name" value="Radical SAM enzymes"/>
    <property type="match status" value="1"/>
</dbReference>
<evidence type="ECO:0000256" key="12">
    <source>
        <dbReference type="HAMAP-Rule" id="MF_03129"/>
    </source>
</evidence>
<comment type="pathway">
    <text evidence="12">Protein modification; protein lipoylation via endogenous pathway; protein N(6)-(lipoyl)lysine from octanoyl-[acyl-carrier-protein]: step 2/2.</text>
</comment>
<dbReference type="InterPro" id="IPR007197">
    <property type="entry name" value="rSAM"/>
</dbReference>
<dbReference type="HOGENOM" id="CLU_033144_2_0_1"/>
<comment type="function">
    <text evidence="12">Catalyzes the radical-mediated insertion of two sulfur atoms into the C-6 and C-8 positions of the octanoyl moiety bound to the lipoyl domains of lipoate-dependent enzymes, thereby converting the octanoylated domains into lipoylated derivatives.</text>
</comment>
<keyword evidence="6 12" id="KW-0949">S-adenosyl-L-methionine</keyword>
<dbReference type="SFLD" id="SFLDF00271">
    <property type="entry name" value="lipoyl_synthase"/>
    <property type="match status" value="1"/>
</dbReference>
<dbReference type="PROSITE" id="PS51918">
    <property type="entry name" value="RADICAL_SAM"/>
    <property type="match status" value="1"/>
</dbReference>
<dbReference type="GO" id="GO:0005739">
    <property type="term" value="C:mitochondrion"/>
    <property type="evidence" value="ECO:0007669"/>
    <property type="project" value="TreeGrafter"/>
</dbReference>
<keyword evidence="2 12" id="KW-0004">4Fe-4S</keyword>
<feature type="binding site" evidence="12">
    <location>
        <position position="136"/>
    </location>
    <ligand>
        <name>[4Fe-4S] cluster</name>
        <dbReference type="ChEBI" id="CHEBI:49883"/>
        <label>2</label>
        <note>4Fe-4S-S-AdoMet</note>
    </ligand>
</feature>
<reference evidence="15" key="1">
    <citation type="submission" date="2015-04" db="UniProtKB">
        <authorList>
            <consortium name="EnsemblPlants"/>
        </authorList>
    </citation>
    <scope>IDENTIFICATION</scope>
</reference>
<organism evidence="15">
    <name type="scientific">Oryza meridionalis</name>
    <dbReference type="NCBI Taxonomy" id="40149"/>
    <lineage>
        <taxon>Eukaryota</taxon>
        <taxon>Viridiplantae</taxon>
        <taxon>Streptophyta</taxon>
        <taxon>Embryophyta</taxon>
        <taxon>Tracheophyta</taxon>
        <taxon>Spermatophyta</taxon>
        <taxon>Magnoliopsida</taxon>
        <taxon>Liliopsida</taxon>
        <taxon>Poales</taxon>
        <taxon>Poaceae</taxon>
        <taxon>BOP clade</taxon>
        <taxon>Oryzoideae</taxon>
        <taxon>Oryzeae</taxon>
        <taxon>Oryzinae</taxon>
        <taxon>Oryza</taxon>
    </lineage>
</organism>
<dbReference type="Pfam" id="PF04055">
    <property type="entry name" value="Radical_SAM"/>
    <property type="match status" value="1"/>
</dbReference>
<evidence type="ECO:0000256" key="1">
    <source>
        <dbReference type="ARBA" id="ARBA00004229"/>
    </source>
</evidence>
<keyword evidence="3 12" id="KW-0150">Chloroplast</keyword>
<dbReference type="InterPro" id="IPR013785">
    <property type="entry name" value="Aldolase_TIM"/>
</dbReference>
<feature type="region of interest" description="Disordered" evidence="13">
    <location>
        <begin position="1"/>
        <end position="25"/>
    </location>
</feature>
<dbReference type="AlphaFoldDB" id="A0A0E0C883"/>